<dbReference type="InterPro" id="IPR011059">
    <property type="entry name" value="Metal-dep_hydrolase_composite"/>
</dbReference>
<dbReference type="InterPro" id="IPR006680">
    <property type="entry name" value="Amidohydro-rel"/>
</dbReference>
<dbReference type="SUPFAM" id="SSF51556">
    <property type="entry name" value="Metallo-dependent hydrolases"/>
    <property type="match status" value="1"/>
</dbReference>
<comment type="caution">
    <text evidence="2">The sequence shown here is derived from an EMBL/GenBank/DDBJ whole genome shotgun (WGS) entry which is preliminary data.</text>
</comment>
<dbReference type="AlphaFoldDB" id="A0A537LU68"/>
<dbReference type="Gene3D" id="2.30.40.10">
    <property type="entry name" value="Urease, subunit C, domain 1"/>
    <property type="match status" value="1"/>
</dbReference>
<dbReference type="Proteomes" id="UP000320393">
    <property type="component" value="Unassembled WGS sequence"/>
</dbReference>
<name>A0A537LU68_9BACT</name>
<evidence type="ECO:0000313" key="3">
    <source>
        <dbReference type="Proteomes" id="UP000320393"/>
    </source>
</evidence>
<evidence type="ECO:0000259" key="1">
    <source>
        <dbReference type="Pfam" id="PF01979"/>
    </source>
</evidence>
<reference evidence="2 3" key="1">
    <citation type="journal article" date="2019" name="Nat. Microbiol.">
        <title>Mediterranean grassland soil C-N compound turnover is dependent on rainfall and depth, and is mediated by genomically divergent microorganisms.</title>
        <authorList>
            <person name="Diamond S."/>
            <person name="Andeer P.F."/>
            <person name="Li Z."/>
            <person name="Crits-Christoph A."/>
            <person name="Burstein D."/>
            <person name="Anantharaman K."/>
            <person name="Lane K.R."/>
            <person name="Thomas B.C."/>
            <person name="Pan C."/>
            <person name="Northen T.R."/>
            <person name="Banfield J.F."/>
        </authorList>
    </citation>
    <scope>NUCLEOTIDE SEQUENCE [LARGE SCALE GENOMIC DNA]</scope>
    <source>
        <strain evidence="2">NP_5</strain>
    </source>
</reference>
<dbReference type="EMBL" id="VBAM01000223">
    <property type="protein sequence ID" value="TMJ11546.1"/>
    <property type="molecule type" value="Genomic_DNA"/>
</dbReference>
<sequence length="405" mass="42269">MFRLEADRLIDGVHDLPREPGEIAIAGERIVAVGRESRASGPAPSLVLSLPGCTLLPGLIDFHSHVGIDTRRSDLVVQVQAPPGEYLARGIGLLQEDLCAGTTTVRLCGDRHGADLALRRAAEDGSIIAPRPRVAGRAIRSPRTSGGAVASVLTDDAGEISRAVQENLDAGVDLVKLFVSGGVGDPARDPTECVYTEAHVAAAVRHAHAAGRPVAVHLLGGPGVAAAVGGGVDVIEHGWFLTDGDLGLMARRNVLLTITLGVLCGPRGHLFGGDPTARARLGALGEAARETARKVIARRLPYVLGTDAVHGCLADELRWVVVLGESPSRAIRAATARPAVALGLGDQLGSLEPGKVADVIAVEGNPLEDIEAMTRVRLVVSRGRIVRAADLEGRSDEKDRVRRPG</sequence>
<gene>
    <name evidence="2" type="ORF">E6H02_06840</name>
</gene>
<dbReference type="PANTHER" id="PTHR43135">
    <property type="entry name" value="ALPHA-D-RIBOSE 1-METHYLPHOSPHONATE 5-TRIPHOSPHATE DIPHOSPHATASE"/>
    <property type="match status" value="1"/>
</dbReference>
<accession>A0A537LU68</accession>
<dbReference type="Pfam" id="PF01979">
    <property type="entry name" value="Amidohydro_1"/>
    <property type="match status" value="1"/>
</dbReference>
<evidence type="ECO:0000313" key="2">
    <source>
        <dbReference type="EMBL" id="TMJ11546.1"/>
    </source>
</evidence>
<dbReference type="InterPro" id="IPR051781">
    <property type="entry name" value="Metallo-dep_Hydrolase"/>
</dbReference>
<dbReference type="InterPro" id="IPR032466">
    <property type="entry name" value="Metal_Hydrolase"/>
</dbReference>
<proteinExistence type="predicted"/>
<dbReference type="GO" id="GO:0016810">
    <property type="term" value="F:hydrolase activity, acting on carbon-nitrogen (but not peptide) bonds"/>
    <property type="evidence" value="ECO:0007669"/>
    <property type="project" value="InterPro"/>
</dbReference>
<organism evidence="2 3">
    <name type="scientific">Candidatus Segetimicrobium genomatis</name>
    <dbReference type="NCBI Taxonomy" id="2569760"/>
    <lineage>
        <taxon>Bacteria</taxon>
        <taxon>Bacillati</taxon>
        <taxon>Candidatus Sysuimicrobiota</taxon>
        <taxon>Candidatus Sysuimicrobiia</taxon>
        <taxon>Candidatus Sysuimicrobiales</taxon>
        <taxon>Candidatus Segetimicrobiaceae</taxon>
        <taxon>Candidatus Segetimicrobium</taxon>
    </lineage>
</organism>
<protein>
    <recommendedName>
        <fullName evidence="1">Amidohydrolase-related domain-containing protein</fullName>
    </recommendedName>
</protein>
<feature type="domain" description="Amidohydrolase-related" evidence="1">
    <location>
        <begin position="54"/>
        <end position="386"/>
    </location>
</feature>
<dbReference type="Gene3D" id="3.20.20.140">
    <property type="entry name" value="Metal-dependent hydrolases"/>
    <property type="match status" value="1"/>
</dbReference>
<dbReference type="SUPFAM" id="SSF51338">
    <property type="entry name" value="Composite domain of metallo-dependent hydrolases"/>
    <property type="match status" value="2"/>
</dbReference>
<dbReference type="PANTHER" id="PTHR43135:SF3">
    <property type="entry name" value="ALPHA-D-RIBOSE 1-METHYLPHOSPHONATE 5-TRIPHOSPHATE DIPHOSPHATASE"/>
    <property type="match status" value="1"/>
</dbReference>